<protein>
    <submittedName>
        <fullName evidence="1">Unannotated protein</fullName>
    </submittedName>
</protein>
<proteinExistence type="predicted"/>
<sequence>MGEVAAVDVARSDLSRRDLVLAHRQRSAVVRDAGDARERSGQMTLELDDLPTAAAQVVGVARCLAVHAEKARGLFDHPVRLARHDVGIIGEADIERLTAASQCELQGVGRLHGARADGHRAFETCDRAAERFDGARLGAQVLRQQRRDDLGIGGDLGGDQEVLGGDEVGEVVDIAVEHADRIRTIGATDLFAVQGMRVRFGHDAHARPAGMAEHQGVRVLTGEGLAQQLVLADGRA</sequence>
<organism evidence="1">
    <name type="scientific">freshwater metagenome</name>
    <dbReference type="NCBI Taxonomy" id="449393"/>
    <lineage>
        <taxon>unclassified sequences</taxon>
        <taxon>metagenomes</taxon>
        <taxon>ecological metagenomes</taxon>
    </lineage>
</organism>
<dbReference type="EMBL" id="CAFABA010000118">
    <property type="protein sequence ID" value="CAB4835244.1"/>
    <property type="molecule type" value="Genomic_DNA"/>
</dbReference>
<accession>A0A6J7AQQ1</accession>
<evidence type="ECO:0000313" key="1">
    <source>
        <dbReference type="EMBL" id="CAB4835244.1"/>
    </source>
</evidence>
<dbReference type="AlphaFoldDB" id="A0A6J7AQQ1"/>
<reference evidence="1" key="1">
    <citation type="submission" date="2020-05" db="EMBL/GenBank/DDBJ databases">
        <authorList>
            <person name="Chiriac C."/>
            <person name="Salcher M."/>
            <person name="Ghai R."/>
            <person name="Kavagutti S V."/>
        </authorList>
    </citation>
    <scope>NUCLEOTIDE SEQUENCE</scope>
</reference>
<name>A0A6J7AQQ1_9ZZZZ</name>
<gene>
    <name evidence="1" type="ORF">UFOPK3139_02367</name>
</gene>